<keyword evidence="2" id="KW-1185">Reference proteome</keyword>
<name>A0A803LR37_CHEQI</name>
<evidence type="ECO:0000313" key="2">
    <source>
        <dbReference type="Proteomes" id="UP000596660"/>
    </source>
</evidence>
<organism evidence="1 2">
    <name type="scientific">Chenopodium quinoa</name>
    <name type="common">Quinoa</name>
    <dbReference type="NCBI Taxonomy" id="63459"/>
    <lineage>
        <taxon>Eukaryota</taxon>
        <taxon>Viridiplantae</taxon>
        <taxon>Streptophyta</taxon>
        <taxon>Embryophyta</taxon>
        <taxon>Tracheophyta</taxon>
        <taxon>Spermatophyta</taxon>
        <taxon>Magnoliopsida</taxon>
        <taxon>eudicotyledons</taxon>
        <taxon>Gunneridae</taxon>
        <taxon>Pentapetalae</taxon>
        <taxon>Caryophyllales</taxon>
        <taxon>Chenopodiaceae</taxon>
        <taxon>Chenopodioideae</taxon>
        <taxon>Atripliceae</taxon>
        <taxon>Chenopodium</taxon>
    </lineage>
</organism>
<dbReference type="Proteomes" id="UP000596660">
    <property type="component" value="Unplaced"/>
</dbReference>
<dbReference type="Gramene" id="AUR62017416-RA">
    <property type="protein sequence ID" value="AUR62017416-RA:cds"/>
    <property type="gene ID" value="AUR62017416"/>
</dbReference>
<protein>
    <submittedName>
        <fullName evidence="1">Uncharacterized protein</fullName>
    </submittedName>
</protein>
<reference evidence="1" key="2">
    <citation type="submission" date="2021-03" db="UniProtKB">
        <authorList>
            <consortium name="EnsemblPlants"/>
        </authorList>
    </citation>
    <scope>IDENTIFICATION</scope>
</reference>
<dbReference type="EnsemblPlants" id="AUR62017416-RA">
    <property type="protein sequence ID" value="AUR62017416-RA:cds"/>
    <property type="gene ID" value="AUR62017416"/>
</dbReference>
<accession>A0A803LR37</accession>
<sequence length="94" mass="10795">MLQASPYLKVPKRFEEASMVYRGIQNLKGDPAPLKRKVESYVCSVKSYLALEEAAAKRQRSKQVTRLQETYLLNLRFSSKRSPTLIMSRKGKSN</sequence>
<dbReference type="AlphaFoldDB" id="A0A803LR37"/>
<proteinExistence type="predicted"/>
<evidence type="ECO:0000313" key="1">
    <source>
        <dbReference type="EnsemblPlants" id="AUR62017416-RA:cds"/>
    </source>
</evidence>
<reference evidence="1" key="1">
    <citation type="journal article" date="2017" name="Nature">
        <title>The genome of Chenopodium quinoa.</title>
        <authorList>
            <person name="Jarvis D.E."/>
            <person name="Ho Y.S."/>
            <person name="Lightfoot D.J."/>
            <person name="Schmoeckel S.M."/>
            <person name="Li B."/>
            <person name="Borm T.J.A."/>
            <person name="Ohyanagi H."/>
            <person name="Mineta K."/>
            <person name="Michell C.T."/>
            <person name="Saber N."/>
            <person name="Kharbatia N.M."/>
            <person name="Rupper R.R."/>
            <person name="Sharp A.R."/>
            <person name="Dally N."/>
            <person name="Boughton B.A."/>
            <person name="Woo Y.H."/>
            <person name="Gao G."/>
            <person name="Schijlen E.G.W.M."/>
            <person name="Guo X."/>
            <person name="Momin A.A."/>
            <person name="Negrao S."/>
            <person name="Al-Babili S."/>
            <person name="Gehring C."/>
            <person name="Roessner U."/>
            <person name="Jung C."/>
            <person name="Murphy K."/>
            <person name="Arold S.T."/>
            <person name="Gojobori T."/>
            <person name="van der Linden C.G."/>
            <person name="van Loo E.N."/>
            <person name="Jellen E.N."/>
            <person name="Maughan P.J."/>
            <person name="Tester M."/>
        </authorList>
    </citation>
    <scope>NUCLEOTIDE SEQUENCE [LARGE SCALE GENOMIC DNA]</scope>
    <source>
        <strain evidence="1">cv. PI 614886</strain>
    </source>
</reference>